<dbReference type="InterPro" id="IPR050836">
    <property type="entry name" value="SDS22/Internalin_LRR"/>
</dbReference>
<dbReference type="InterPro" id="IPR003591">
    <property type="entry name" value="Leu-rich_rpt_typical-subtyp"/>
</dbReference>
<evidence type="ECO:0000256" key="2">
    <source>
        <dbReference type="ARBA" id="ARBA00022737"/>
    </source>
</evidence>
<keyword evidence="1" id="KW-0433">Leucine-rich repeat</keyword>
<comment type="caution">
    <text evidence="3">The sequence shown here is derived from an EMBL/GenBank/DDBJ whole genome shotgun (WGS) entry which is preliminary data.</text>
</comment>
<accession>A0ABX2D7C2</accession>
<dbReference type="SUPFAM" id="SSF52058">
    <property type="entry name" value="L domain-like"/>
    <property type="match status" value="1"/>
</dbReference>
<organism evidence="3 4">
    <name type="scientific">Microcoleus asticus IPMA8</name>
    <dbReference type="NCBI Taxonomy" id="2563858"/>
    <lineage>
        <taxon>Bacteria</taxon>
        <taxon>Bacillati</taxon>
        <taxon>Cyanobacteriota</taxon>
        <taxon>Cyanophyceae</taxon>
        <taxon>Oscillatoriophycideae</taxon>
        <taxon>Oscillatoriales</taxon>
        <taxon>Microcoleaceae</taxon>
        <taxon>Microcoleus</taxon>
        <taxon>Microcoleus asticus</taxon>
    </lineage>
</organism>
<proteinExistence type="predicted"/>
<dbReference type="PANTHER" id="PTHR46652">
    <property type="entry name" value="LEUCINE-RICH REPEAT AND IQ DOMAIN-CONTAINING PROTEIN 1-RELATED"/>
    <property type="match status" value="1"/>
</dbReference>
<dbReference type="InterPro" id="IPR001611">
    <property type="entry name" value="Leu-rich_rpt"/>
</dbReference>
<evidence type="ECO:0000313" key="4">
    <source>
        <dbReference type="Proteomes" id="UP000702425"/>
    </source>
</evidence>
<gene>
    <name evidence="3" type="primary">inlA_10</name>
    <name evidence="3" type="ORF">E5S67_06251</name>
</gene>
<dbReference type="SMART" id="SM00369">
    <property type="entry name" value="LRR_TYP"/>
    <property type="match status" value="5"/>
</dbReference>
<keyword evidence="2" id="KW-0677">Repeat</keyword>
<dbReference type="EMBL" id="SRRZ01000230">
    <property type="protein sequence ID" value="NQE38466.1"/>
    <property type="molecule type" value="Genomic_DNA"/>
</dbReference>
<dbReference type="SMART" id="SM00365">
    <property type="entry name" value="LRR_SD22"/>
    <property type="match status" value="5"/>
</dbReference>
<dbReference type="Proteomes" id="UP000702425">
    <property type="component" value="Unassembled WGS sequence"/>
</dbReference>
<dbReference type="Pfam" id="PF12799">
    <property type="entry name" value="LRR_4"/>
    <property type="match status" value="2"/>
</dbReference>
<dbReference type="RefSeq" id="WP_172193189.1">
    <property type="nucleotide sequence ID" value="NZ_CAWPPK010000147.1"/>
</dbReference>
<protein>
    <submittedName>
        <fullName evidence="3">Internalin-A</fullName>
    </submittedName>
</protein>
<sequence>MALIVTDKHMNLPKRYRKQGVVEVQRLIAVTCSAMVLTSCGNGFSVLVADKLGVNSRGTFADWCRGQANLSPEAKHTVEVILQRTGTTKCHAASLLLLSVKELDLTSNQISDIKPLQSLTMLTDINLSNNQISDIKPLQSLTNLKKLTLRNNQISDIKPLESLTNLTHLRLDNNQISDIKPLQSLTNLTELYLVTNEISDITPLDISENNQSLCVVKLLDVNVIILN</sequence>
<dbReference type="InterPro" id="IPR025875">
    <property type="entry name" value="Leu-rich_rpt_4"/>
</dbReference>
<evidence type="ECO:0000256" key="1">
    <source>
        <dbReference type="ARBA" id="ARBA00022614"/>
    </source>
</evidence>
<dbReference type="PROSITE" id="PS51450">
    <property type="entry name" value="LRR"/>
    <property type="match status" value="5"/>
</dbReference>
<dbReference type="InterPro" id="IPR032675">
    <property type="entry name" value="LRR_dom_sf"/>
</dbReference>
<evidence type="ECO:0000313" key="3">
    <source>
        <dbReference type="EMBL" id="NQE38466.1"/>
    </source>
</evidence>
<reference evidence="3 4" key="1">
    <citation type="journal article" date="2020" name="Sci. Rep.">
        <title>A novel cyanobacterial geosmin producer, revising GeoA distribution and dispersion patterns in Bacteria.</title>
        <authorList>
            <person name="Churro C."/>
            <person name="Semedo-Aguiar A.P."/>
            <person name="Silva A.D."/>
            <person name="Pereira-Leal J.B."/>
            <person name="Leite R.B."/>
        </authorList>
    </citation>
    <scope>NUCLEOTIDE SEQUENCE [LARGE SCALE GENOMIC DNA]</scope>
    <source>
        <strain evidence="3 4">IPMA8</strain>
    </source>
</reference>
<name>A0ABX2D7C2_9CYAN</name>
<dbReference type="PANTHER" id="PTHR46652:SF3">
    <property type="entry name" value="LEUCINE-RICH REPEAT-CONTAINING PROTEIN 9"/>
    <property type="match status" value="1"/>
</dbReference>
<dbReference type="Gene3D" id="3.80.10.10">
    <property type="entry name" value="Ribonuclease Inhibitor"/>
    <property type="match status" value="1"/>
</dbReference>
<keyword evidence="4" id="KW-1185">Reference proteome</keyword>